<dbReference type="InParanoid" id="A0A0D2WVR4"/>
<accession>A0A0D2WVR4</accession>
<gene>
    <name evidence="1" type="ORF">CAOG_006709</name>
</gene>
<dbReference type="AlphaFoldDB" id="A0A0D2WVR4"/>
<evidence type="ECO:0000313" key="2">
    <source>
        <dbReference type="Proteomes" id="UP000008743"/>
    </source>
</evidence>
<keyword evidence="2" id="KW-1185">Reference proteome</keyword>
<evidence type="ECO:0000313" key="1">
    <source>
        <dbReference type="EMBL" id="KJE96373.1"/>
    </source>
</evidence>
<dbReference type="EMBL" id="KE346371">
    <property type="protein sequence ID" value="KJE96373.1"/>
    <property type="molecule type" value="Genomic_DNA"/>
</dbReference>
<proteinExistence type="predicted"/>
<protein>
    <submittedName>
        <fullName evidence="1">Uncharacterized protein</fullName>
    </submittedName>
</protein>
<organism evidence="1 2">
    <name type="scientific">Capsaspora owczarzaki (strain ATCC 30864)</name>
    <dbReference type="NCBI Taxonomy" id="595528"/>
    <lineage>
        <taxon>Eukaryota</taxon>
        <taxon>Filasterea</taxon>
        <taxon>Capsaspora</taxon>
    </lineage>
</organism>
<reference evidence="2" key="1">
    <citation type="submission" date="2011-02" db="EMBL/GenBank/DDBJ databases">
        <title>The Genome Sequence of Capsaspora owczarzaki ATCC 30864.</title>
        <authorList>
            <person name="Russ C."/>
            <person name="Cuomo C."/>
            <person name="Burger G."/>
            <person name="Gray M.W."/>
            <person name="Holland P.W.H."/>
            <person name="King N."/>
            <person name="Lang F.B.F."/>
            <person name="Roger A.J."/>
            <person name="Ruiz-Trillo I."/>
            <person name="Young S.K."/>
            <person name="Zeng Q."/>
            <person name="Gargeya S."/>
            <person name="Alvarado L."/>
            <person name="Berlin A."/>
            <person name="Chapman S.B."/>
            <person name="Chen Z."/>
            <person name="Freedman E."/>
            <person name="Gellesch M."/>
            <person name="Goldberg J."/>
            <person name="Griggs A."/>
            <person name="Gujja S."/>
            <person name="Heilman E."/>
            <person name="Heiman D."/>
            <person name="Howarth C."/>
            <person name="Mehta T."/>
            <person name="Neiman D."/>
            <person name="Pearson M."/>
            <person name="Roberts A."/>
            <person name="Saif S."/>
            <person name="Shea T."/>
            <person name="Shenoy N."/>
            <person name="Sisk P."/>
            <person name="Stolte C."/>
            <person name="Sykes S."/>
            <person name="White J."/>
            <person name="Yandava C."/>
            <person name="Haas B."/>
            <person name="Nusbaum C."/>
            <person name="Birren B."/>
        </authorList>
    </citation>
    <scope>NUCLEOTIDE SEQUENCE</scope>
    <source>
        <strain evidence="2">ATCC 30864</strain>
    </source>
</reference>
<name>A0A0D2WVR4_CAPO3</name>
<sequence length="222" mass="24976">MSVFGFRTSLSEPALLEDVDDWRTVRDWALEYKQQVDLTWRELLLLESTEITATALQFLGPDSNKKPSVKKGTIGAQLYAALDRLYKRRHDLPQTRREAAALVRASSSHVSPTYRRLEDTLIDESSQSAIDSISFRRDNFGSPGIQIATRNTALQAKLDAIANEIPDRDHIVVYNLTPENFQPVAMMSVTQARHKVRVLSGGTMITAIPWNSAHSASLQRLR</sequence>
<dbReference type="Proteomes" id="UP000008743">
    <property type="component" value="Unassembled WGS sequence"/>
</dbReference>